<dbReference type="RefSeq" id="WP_159396700.1">
    <property type="nucleotide sequence ID" value="NZ_CP012673.1"/>
</dbReference>
<dbReference type="OrthoDB" id="5525838at2"/>
<feature type="signal peptide" evidence="2">
    <location>
        <begin position="1"/>
        <end position="24"/>
    </location>
</feature>
<proteinExistence type="predicted"/>
<feature type="compositionally biased region" description="Low complexity" evidence="1">
    <location>
        <begin position="47"/>
        <end position="69"/>
    </location>
</feature>
<feature type="region of interest" description="Disordered" evidence="1">
    <location>
        <begin position="42"/>
        <end position="69"/>
    </location>
</feature>
<dbReference type="AlphaFoldDB" id="A0A2L0EKP5"/>
<feature type="chain" id="PRO_5014739758" description="Secreted protein" evidence="2">
    <location>
        <begin position="25"/>
        <end position="178"/>
    </location>
</feature>
<keyword evidence="2" id="KW-0732">Signal</keyword>
<organism evidence="3 4">
    <name type="scientific">Sorangium cellulosum</name>
    <name type="common">Polyangium cellulosum</name>
    <dbReference type="NCBI Taxonomy" id="56"/>
    <lineage>
        <taxon>Bacteria</taxon>
        <taxon>Pseudomonadati</taxon>
        <taxon>Myxococcota</taxon>
        <taxon>Polyangia</taxon>
        <taxon>Polyangiales</taxon>
        <taxon>Polyangiaceae</taxon>
        <taxon>Sorangium</taxon>
    </lineage>
</organism>
<gene>
    <name evidence="3" type="ORF">SOCE26_012540</name>
</gene>
<dbReference type="PROSITE" id="PS51257">
    <property type="entry name" value="PROKAR_LIPOPROTEIN"/>
    <property type="match status" value="1"/>
</dbReference>
<dbReference type="Proteomes" id="UP000238348">
    <property type="component" value="Chromosome"/>
</dbReference>
<evidence type="ECO:0000256" key="2">
    <source>
        <dbReference type="SAM" id="SignalP"/>
    </source>
</evidence>
<evidence type="ECO:0000313" key="3">
    <source>
        <dbReference type="EMBL" id="AUX39859.1"/>
    </source>
</evidence>
<reference evidence="3 4" key="1">
    <citation type="submission" date="2015-09" db="EMBL/GenBank/DDBJ databases">
        <title>Sorangium comparison.</title>
        <authorList>
            <person name="Zaburannyi N."/>
            <person name="Bunk B."/>
            <person name="Overmann J."/>
            <person name="Mueller R."/>
        </authorList>
    </citation>
    <scope>NUCLEOTIDE SEQUENCE [LARGE SCALE GENOMIC DNA]</scope>
    <source>
        <strain evidence="3 4">So ce26</strain>
    </source>
</reference>
<evidence type="ECO:0000313" key="4">
    <source>
        <dbReference type="Proteomes" id="UP000238348"/>
    </source>
</evidence>
<protein>
    <recommendedName>
        <fullName evidence="5">Secreted protein</fullName>
    </recommendedName>
</protein>
<name>A0A2L0EKP5_SORCE</name>
<dbReference type="EMBL" id="CP012673">
    <property type="protein sequence ID" value="AUX39859.1"/>
    <property type="molecule type" value="Genomic_DNA"/>
</dbReference>
<sequence length="178" mass="18048">MRAALRWTGLAKGVALAGAGVALAAAGACGGSVVVDGVSEDPGGAGASTASSTGSRGSTSTGDGSTGAGADPAAQLASCHAFCEHFDPGCPEHDCRQRCANLLAVPRPCNDLTQPYFDCLATDIFIGPNTSCEQAARWIGPLFDCLSSSAPACDTPFQFQCTSFFDDHRACQIARGEP</sequence>
<evidence type="ECO:0000256" key="1">
    <source>
        <dbReference type="SAM" id="MobiDB-lite"/>
    </source>
</evidence>
<evidence type="ECO:0008006" key="5">
    <source>
        <dbReference type="Google" id="ProtNLM"/>
    </source>
</evidence>
<accession>A0A2L0EKP5</accession>